<reference evidence="3" key="1">
    <citation type="submission" date="2015-03" db="EMBL/GenBank/DDBJ databases">
        <authorList>
            <person name="Nijsse Bart"/>
        </authorList>
    </citation>
    <scope>NUCLEOTIDE SEQUENCE [LARGE SCALE GENOMIC DNA]</scope>
</reference>
<evidence type="ECO:0000259" key="1">
    <source>
        <dbReference type="Pfam" id="PF13478"/>
    </source>
</evidence>
<dbReference type="PANTHER" id="PTHR30388:SF6">
    <property type="entry name" value="XANTHINE DEHYDROGENASE SUBUNIT A-RELATED"/>
    <property type="match status" value="1"/>
</dbReference>
<dbReference type="Proteomes" id="UP000049855">
    <property type="component" value="Unassembled WGS sequence"/>
</dbReference>
<dbReference type="RefSeq" id="WP_021167682.1">
    <property type="nucleotide sequence ID" value="NZ_CTRP01000008.1"/>
</dbReference>
<organism evidence="2 3">
    <name type="scientific">Sporomusa ovata</name>
    <dbReference type="NCBI Taxonomy" id="2378"/>
    <lineage>
        <taxon>Bacteria</taxon>
        <taxon>Bacillati</taxon>
        <taxon>Bacillota</taxon>
        <taxon>Negativicutes</taxon>
        <taxon>Selenomonadales</taxon>
        <taxon>Sporomusaceae</taxon>
        <taxon>Sporomusa</taxon>
    </lineage>
</organism>
<dbReference type="Gene3D" id="3.40.50.720">
    <property type="entry name" value="NAD(P)-binding Rossmann-like Domain"/>
    <property type="match status" value="1"/>
</dbReference>
<dbReference type="AlphaFoldDB" id="A0A0U1KX98"/>
<dbReference type="InterPro" id="IPR036291">
    <property type="entry name" value="NAD(P)-bd_dom_sf"/>
</dbReference>
<protein>
    <submittedName>
        <fullName evidence="2">Xanthine and CO dehydrogenases maturation factor, XdhC/CoxF family</fullName>
    </submittedName>
</protein>
<sequence length="261" mass="28659">MSFSKLLSALNTNSAGVIDTLTVIDCNPKQASLLGQMIIIQSDGKTEIKMDGQLEPFVMDKILDIVRTTSWTKPVIILVEDQQKNTYKLFWDRIVQKLRAIVFGGGHISQPLVQILSLIDFAVTVIDDRPEFANTARFPGAHQVVCNNFQLAMKNLTIDNGTAVIIVTRGHRYDLDCLRATMGSNARYMGMIGSKKRIREIINLVKEEGAPIDIEKRLHAPIGLDIKAETPAEIALSIAAEVVAAFRGGSGCPLSGHKEAF</sequence>
<keyword evidence="3" id="KW-1185">Reference proteome</keyword>
<proteinExistence type="predicted"/>
<dbReference type="PANTHER" id="PTHR30388">
    <property type="entry name" value="ALDEHYDE OXIDOREDUCTASE MOLYBDENUM COFACTOR ASSEMBLY PROTEIN"/>
    <property type="match status" value="1"/>
</dbReference>
<evidence type="ECO:0000313" key="2">
    <source>
        <dbReference type="EMBL" id="CQR72051.1"/>
    </source>
</evidence>
<dbReference type="EMBL" id="CTRP01000008">
    <property type="protein sequence ID" value="CQR72051.1"/>
    <property type="molecule type" value="Genomic_DNA"/>
</dbReference>
<gene>
    <name evidence="2" type="ORF">SpAn4DRAFT_4740</name>
</gene>
<dbReference type="InterPro" id="IPR052698">
    <property type="entry name" value="MoCofactor_Util/Proc"/>
</dbReference>
<accession>A0A0U1KX98</accession>
<feature type="domain" description="XdhC Rossmann" evidence="1">
    <location>
        <begin position="101"/>
        <end position="242"/>
    </location>
</feature>
<evidence type="ECO:0000313" key="3">
    <source>
        <dbReference type="Proteomes" id="UP000049855"/>
    </source>
</evidence>
<name>A0A0U1KX98_9FIRM</name>
<dbReference type="Pfam" id="PF13478">
    <property type="entry name" value="XdhC_C"/>
    <property type="match status" value="1"/>
</dbReference>
<dbReference type="SUPFAM" id="SSF51735">
    <property type="entry name" value="NAD(P)-binding Rossmann-fold domains"/>
    <property type="match status" value="1"/>
</dbReference>
<dbReference type="InterPro" id="IPR027051">
    <property type="entry name" value="XdhC_Rossmann_dom"/>
</dbReference>